<feature type="non-terminal residue" evidence="1">
    <location>
        <position position="1"/>
    </location>
</feature>
<accession>A0A061QVG7</accession>
<dbReference type="AlphaFoldDB" id="A0A061QVG7"/>
<sequence>RFYFQLTVQQDFPGEKHARLSWDVPSTFLSFVLHYSAVGKKVNGKLAHSEAGVREACFLLK</sequence>
<protein>
    <submittedName>
        <fullName evidence="1">Uncharacterized protein</fullName>
    </submittedName>
</protein>
<organism evidence="1">
    <name type="scientific">Tetraselmis sp. GSL018</name>
    <dbReference type="NCBI Taxonomy" id="582737"/>
    <lineage>
        <taxon>Eukaryota</taxon>
        <taxon>Viridiplantae</taxon>
        <taxon>Chlorophyta</taxon>
        <taxon>core chlorophytes</taxon>
        <taxon>Chlorodendrophyceae</taxon>
        <taxon>Chlorodendrales</taxon>
        <taxon>Chlorodendraceae</taxon>
        <taxon>Tetraselmis</taxon>
    </lineage>
</organism>
<dbReference type="EMBL" id="GBEZ01024520">
    <property type="protein sequence ID" value="JAC62474.1"/>
    <property type="molecule type" value="Transcribed_RNA"/>
</dbReference>
<proteinExistence type="predicted"/>
<reference evidence="1" key="1">
    <citation type="submission" date="2014-05" db="EMBL/GenBank/DDBJ databases">
        <title>The transcriptome of the halophilic microalga Tetraselmis sp. GSL018 isolated from the Great Salt Lake, Utah.</title>
        <authorList>
            <person name="Jinkerson R.E."/>
            <person name="D'Adamo S."/>
            <person name="Posewitz M.C."/>
        </authorList>
    </citation>
    <scope>NUCLEOTIDE SEQUENCE</scope>
    <source>
        <strain evidence="1">GSL018</strain>
    </source>
</reference>
<name>A0A061QVG7_9CHLO</name>
<gene>
    <name evidence="1" type="ORF">TSPGSL018_23261</name>
</gene>
<evidence type="ECO:0000313" key="1">
    <source>
        <dbReference type="EMBL" id="JAC62474.1"/>
    </source>
</evidence>